<dbReference type="RefSeq" id="WP_136131349.1">
    <property type="nucleotide sequence ID" value="NZ_PDKS01000001.1"/>
</dbReference>
<protein>
    <recommendedName>
        <fullName evidence="9">Inositol-1-monophosphatase</fullName>
        <ecNumber evidence="9">3.1.3.25</ecNumber>
    </recommendedName>
</protein>
<name>A0A2P5SYH4_9GAMM</name>
<gene>
    <name evidence="10" type="ORF">CRV11_00210</name>
</gene>
<reference evidence="10 11" key="1">
    <citation type="journal article" date="2018" name="Genome Biol. Evol.">
        <title>Cladogenesis and Genomic Streamlining in Extracellular Endosymbionts of Tropical Stink Bugs.</title>
        <authorList>
            <person name="Otero-Bravo A."/>
            <person name="Goffredi S."/>
            <person name="Sabree Z.L."/>
        </authorList>
    </citation>
    <scope>NUCLEOTIDE SEQUENCE [LARGE SCALE GENOMIC DNA]</scope>
    <source>
        <strain evidence="10 11">SoET</strain>
    </source>
</reference>
<evidence type="ECO:0000256" key="4">
    <source>
        <dbReference type="ARBA" id="ARBA00022723"/>
    </source>
</evidence>
<dbReference type="GO" id="GO:0007165">
    <property type="term" value="P:signal transduction"/>
    <property type="evidence" value="ECO:0007669"/>
    <property type="project" value="TreeGrafter"/>
</dbReference>
<dbReference type="GO" id="GO:0006020">
    <property type="term" value="P:inositol metabolic process"/>
    <property type="evidence" value="ECO:0007669"/>
    <property type="project" value="TreeGrafter"/>
</dbReference>
<feature type="binding site" evidence="8">
    <location>
        <position position="86"/>
    </location>
    <ligand>
        <name>Mg(2+)</name>
        <dbReference type="ChEBI" id="CHEBI:18420"/>
        <label>1</label>
        <note>catalytic</note>
    </ligand>
</feature>
<dbReference type="Gene3D" id="3.30.540.10">
    <property type="entry name" value="Fructose-1,6-Bisphosphatase, subunit A, domain 1"/>
    <property type="match status" value="1"/>
</dbReference>
<feature type="binding site" evidence="8">
    <location>
        <position position="67"/>
    </location>
    <ligand>
        <name>Mg(2+)</name>
        <dbReference type="ChEBI" id="CHEBI:18420"/>
        <label>1</label>
        <note>catalytic</note>
    </ligand>
</feature>
<comment type="caution">
    <text evidence="10">The sequence shown here is derived from an EMBL/GenBank/DDBJ whole genome shotgun (WGS) entry which is preliminary data.</text>
</comment>
<comment type="similarity">
    <text evidence="3 9">Belongs to the inositol monophosphatase superfamily.</text>
</comment>
<dbReference type="EC" id="3.1.3.25" evidence="9"/>
<evidence type="ECO:0000256" key="3">
    <source>
        <dbReference type="ARBA" id="ARBA00009759"/>
    </source>
</evidence>
<organism evidence="10 11">
    <name type="scientific">Candidatus Pantoea edessiphila</name>
    <dbReference type="NCBI Taxonomy" id="2044610"/>
    <lineage>
        <taxon>Bacteria</taxon>
        <taxon>Pseudomonadati</taxon>
        <taxon>Pseudomonadota</taxon>
        <taxon>Gammaproteobacteria</taxon>
        <taxon>Enterobacterales</taxon>
        <taxon>Erwiniaceae</taxon>
        <taxon>Pantoea</taxon>
    </lineage>
</organism>
<sequence length="261" mass="29325">MHPMLNIAIRAVRKAGNLIIKNYEIVSSVKIDQHNSTKIISAVKIELEKSIIEIINKSYPHHNIITEMHGTIVGSNKDIKWIIDPLDCIQNFFKCLPNFSISITLIIKDRSELAVIYAPILNELFSAVRGRGAQLNGYRLRCSTAIDLKGIILAIGYFFSLQQNNKKYIVKISKIFHQDYIDFRRSGSVGLDMAYVAAGRIDGYFDIGLQPWNFGAGELLVKESGGLISDFNGNHNYMNSNNIIAANPQILKAILLKMRNT</sequence>
<evidence type="ECO:0000313" key="11">
    <source>
        <dbReference type="Proteomes" id="UP000296034"/>
    </source>
</evidence>
<evidence type="ECO:0000256" key="2">
    <source>
        <dbReference type="ARBA" id="ARBA00001946"/>
    </source>
</evidence>
<dbReference type="PRINTS" id="PR00377">
    <property type="entry name" value="IMPHPHTASES"/>
</dbReference>
<feature type="binding site" evidence="8">
    <location>
        <position position="84"/>
    </location>
    <ligand>
        <name>Mg(2+)</name>
        <dbReference type="ChEBI" id="CHEBI:18420"/>
        <label>1</label>
        <note>catalytic</note>
    </ligand>
</feature>
<dbReference type="GO" id="GO:0046872">
    <property type="term" value="F:metal ion binding"/>
    <property type="evidence" value="ECO:0007669"/>
    <property type="project" value="UniProtKB-KW"/>
</dbReference>
<accession>A0A2P5SYH4</accession>
<dbReference type="GO" id="GO:0031564">
    <property type="term" value="P:transcription antitermination"/>
    <property type="evidence" value="ECO:0007669"/>
    <property type="project" value="UniProtKB-KW"/>
</dbReference>
<evidence type="ECO:0000313" key="10">
    <source>
        <dbReference type="EMBL" id="PPI87353.1"/>
    </source>
</evidence>
<keyword evidence="6" id="KW-0804">Transcription</keyword>
<keyword evidence="6" id="KW-0805">Transcription regulation</keyword>
<dbReference type="SUPFAM" id="SSF56655">
    <property type="entry name" value="Carbohydrate phosphatase"/>
    <property type="match status" value="1"/>
</dbReference>
<comment type="cofactor">
    <cofactor evidence="2 8 9">
        <name>Mg(2+)</name>
        <dbReference type="ChEBI" id="CHEBI:18420"/>
    </cofactor>
</comment>
<dbReference type="AlphaFoldDB" id="A0A2P5SYH4"/>
<comment type="catalytic activity">
    <reaction evidence="1 9">
        <text>a myo-inositol phosphate + H2O = myo-inositol + phosphate</text>
        <dbReference type="Rhea" id="RHEA:24056"/>
        <dbReference type="ChEBI" id="CHEBI:15377"/>
        <dbReference type="ChEBI" id="CHEBI:17268"/>
        <dbReference type="ChEBI" id="CHEBI:43474"/>
        <dbReference type="ChEBI" id="CHEBI:84139"/>
        <dbReference type="EC" id="3.1.3.25"/>
    </reaction>
</comment>
<dbReference type="NCBIfam" id="NF008027">
    <property type="entry name" value="PRK10757.1"/>
    <property type="match status" value="1"/>
</dbReference>
<keyword evidence="5 9" id="KW-0378">Hydrolase</keyword>
<evidence type="ECO:0000256" key="5">
    <source>
        <dbReference type="ARBA" id="ARBA00022801"/>
    </source>
</evidence>
<dbReference type="PANTHER" id="PTHR20854">
    <property type="entry name" value="INOSITOL MONOPHOSPHATASE"/>
    <property type="match status" value="1"/>
</dbReference>
<dbReference type="InterPro" id="IPR033942">
    <property type="entry name" value="IMPase"/>
</dbReference>
<evidence type="ECO:0000256" key="8">
    <source>
        <dbReference type="PIRSR" id="PIRSR600760-2"/>
    </source>
</evidence>
<proteinExistence type="inferred from homology"/>
<feature type="binding site" evidence="8">
    <location>
        <position position="87"/>
    </location>
    <ligand>
        <name>Mg(2+)</name>
        <dbReference type="ChEBI" id="CHEBI:18420"/>
        <label>1</label>
        <note>catalytic</note>
    </ligand>
</feature>
<dbReference type="Pfam" id="PF00459">
    <property type="entry name" value="Inositol_P"/>
    <property type="match status" value="1"/>
</dbReference>
<dbReference type="InterPro" id="IPR022337">
    <property type="entry name" value="Inositol_monophosphatase_SuhB"/>
</dbReference>
<evidence type="ECO:0000256" key="6">
    <source>
        <dbReference type="ARBA" id="ARBA00022814"/>
    </source>
</evidence>
<dbReference type="EMBL" id="PDKS01000001">
    <property type="protein sequence ID" value="PPI87353.1"/>
    <property type="molecule type" value="Genomic_DNA"/>
</dbReference>
<dbReference type="GO" id="GO:0008934">
    <property type="term" value="F:inositol monophosphate 1-phosphatase activity"/>
    <property type="evidence" value="ECO:0007669"/>
    <property type="project" value="InterPro"/>
</dbReference>
<evidence type="ECO:0000256" key="1">
    <source>
        <dbReference type="ARBA" id="ARBA00001033"/>
    </source>
</evidence>
<dbReference type="PRINTS" id="PR01959">
    <property type="entry name" value="SBIMPHPHTASE"/>
</dbReference>
<dbReference type="PANTHER" id="PTHR20854:SF4">
    <property type="entry name" value="INOSITOL-1-MONOPHOSPHATASE-RELATED"/>
    <property type="match status" value="1"/>
</dbReference>
<dbReference type="FunFam" id="3.30.540.10:FF:000003">
    <property type="entry name" value="Inositol-1-monophosphatase"/>
    <property type="match status" value="1"/>
</dbReference>
<evidence type="ECO:0000256" key="7">
    <source>
        <dbReference type="ARBA" id="ARBA00022842"/>
    </source>
</evidence>
<dbReference type="InterPro" id="IPR000760">
    <property type="entry name" value="Inositol_monophosphatase-like"/>
</dbReference>
<keyword evidence="4 8" id="KW-0479">Metal-binding</keyword>
<dbReference type="Gene3D" id="3.40.190.80">
    <property type="match status" value="1"/>
</dbReference>
<dbReference type="CDD" id="cd01639">
    <property type="entry name" value="IMPase"/>
    <property type="match status" value="1"/>
</dbReference>
<evidence type="ECO:0000256" key="9">
    <source>
        <dbReference type="RuleBase" id="RU364068"/>
    </source>
</evidence>
<dbReference type="Proteomes" id="UP000296034">
    <property type="component" value="Unassembled WGS sequence"/>
</dbReference>
<dbReference type="OrthoDB" id="9785695at2"/>
<keyword evidence="6" id="KW-0889">Transcription antitermination</keyword>
<keyword evidence="7 8" id="KW-0460">Magnesium</keyword>